<evidence type="ECO:0000256" key="4">
    <source>
        <dbReference type="ARBA" id="ARBA00007837"/>
    </source>
</evidence>
<comment type="similarity">
    <text evidence="4">Belongs to the PEP-utilizing enzyme family.</text>
</comment>
<dbReference type="RefSeq" id="WP_211532731.1">
    <property type="nucleotide sequence ID" value="NZ_CP058560.1"/>
</dbReference>
<evidence type="ECO:0000256" key="10">
    <source>
        <dbReference type="ARBA" id="ARBA00022840"/>
    </source>
</evidence>
<organism evidence="16 17">
    <name type="scientific">Methanobacterium alkalithermotolerans</name>
    <dbReference type="NCBI Taxonomy" id="2731220"/>
    <lineage>
        <taxon>Archaea</taxon>
        <taxon>Methanobacteriati</taxon>
        <taxon>Methanobacteriota</taxon>
        <taxon>Methanomada group</taxon>
        <taxon>Methanobacteria</taxon>
        <taxon>Methanobacteriales</taxon>
        <taxon>Methanobacteriaceae</taxon>
        <taxon>Methanobacterium</taxon>
    </lineage>
</organism>
<dbReference type="Proteomes" id="UP000681041">
    <property type="component" value="Chromosome"/>
</dbReference>
<dbReference type="GO" id="GO:0005524">
    <property type="term" value="F:ATP binding"/>
    <property type="evidence" value="ECO:0007669"/>
    <property type="project" value="UniProtKB-KW"/>
</dbReference>
<dbReference type="Gene3D" id="3.50.30.10">
    <property type="entry name" value="Phosphohistidine domain"/>
    <property type="match status" value="1"/>
</dbReference>
<keyword evidence="11" id="KW-0460">Magnesium</keyword>
<keyword evidence="9" id="KW-0418">Kinase</keyword>
<keyword evidence="10" id="KW-0067">ATP-binding</keyword>
<dbReference type="InterPro" id="IPR008279">
    <property type="entry name" value="PEP-util_enz_mobile_dom"/>
</dbReference>
<dbReference type="OrthoDB" id="23397at2157"/>
<dbReference type="EMBL" id="CP058560">
    <property type="protein sequence ID" value="QUH23775.1"/>
    <property type="molecule type" value="Genomic_DNA"/>
</dbReference>
<name>A0A8T8K881_9EURY</name>
<dbReference type="PANTHER" id="PTHR43030:SF1">
    <property type="entry name" value="PHOSPHOENOLPYRUVATE SYNTHASE"/>
    <property type="match status" value="1"/>
</dbReference>
<evidence type="ECO:0000256" key="3">
    <source>
        <dbReference type="ARBA" id="ARBA00004742"/>
    </source>
</evidence>
<reference evidence="16" key="1">
    <citation type="submission" date="2020-07" db="EMBL/GenBank/DDBJ databases">
        <title>Methanobacterium. sp. MethCan genome.</title>
        <authorList>
            <person name="Postec A."/>
            <person name="Quemeneur M."/>
        </authorList>
    </citation>
    <scope>NUCLEOTIDE SEQUENCE</scope>
    <source>
        <strain evidence="16">MethCAN</strain>
    </source>
</reference>
<dbReference type="PANTHER" id="PTHR43030">
    <property type="entry name" value="PHOSPHOENOLPYRUVATE SYNTHASE"/>
    <property type="match status" value="1"/>
</dbReference>
<evidence type="ECO:0000256" key="12">
    <source>
        <dbReference type="ARBA" id="ARBA00033470"/>
    </source>
</evidence>
<dbReference type="GO" id="GO:0008986">
    <property type="term" value="F:pyruvate, water dikinase activity"/>
    <property type="evidence" value="ECO:0007669"/>
    <property type="project" value="UniProtKB-EC"/>
</dbReference>
<keyword evidence="8" id="KW-0547">Nucleotide-binding</keyword>
<sequence length="737" mass="84290">MVKINNPRILPLIEADIDVKMVGAKTKNLAILLNKNIPVPEGFCITTSGYKDFIELNNISPTIDMEIYKKEPKDMRWEEIWDASLRIRSAFLKSQIPLVLEKEVIKHIKSYPNSTKFSVRSSSPLEDSKKNSYAGIHESYVNVKGIEEILKSIKLVWASLWSDRAILYRDEMELDSINSSIAVLIQVMVEEEISGLAFSHDPRGKDDNMIIEAIEGFCSELVDNEKEPEKWVINREREILSHKRPDTYKNTLLKSDELKNLLDKLINLEKIFNFPVDVEWTGTGGDLTILQSRPITSFTDDDPDRQWYLTLTPSFVNLKKLADKVENQLIGQLENEGIQLSREEPYGLSKKELAFQIKKRAEIYFKWKKIYWDDFIPFAHGIRNFGTYYNDLVKPDNPYEFMELLKDEDILATRRNKKFQKLALLLNASPILKEKIDEILKNGLHGPEFIRALKEIGNINEDFFEFINQFLDLLTNHLDISYENTSLQDHPEVILKNIQELSLRKKSPPSVKDSKKKYLKKLYQAAGDSRIKEVDEVLRIGRLSWKLRDDDNILLGRVENQFLKFLKHGAEVLENEKKLKNREKLSIDDWEDIYSALITDSTSIIVLETSDESITAEIDFKPRQLVGQPSSPGIVTGKARIIKSFADFSTLKSGEIIICDAIQPQMTFLVALAAGIVERRGGMLVHSSIIAREMGIPAVNGVSDATELIKNGDLVTVNGYLGLVVIGKPEFDREHSN</sequence>
<evidence type="ECO:0000256" key="9">
    <source>
        <dbReference type="ARBA" id="ARBA00022777"/>
    </source>
</evidence>
<evidence type="ECO:0000256" key="11">
    <source>
        <dbReference type="ARBA" id="ARBA00022842"/>
    </source>
</evidence>
<evidence type="ECO:0000259" key="15">
    <source>
        <dbReference type="Pfam" id="PF01326"/>
    </source>
</evidence>
<evidence type="ECO:0000256" key="6">
    <source>
        <dbReference type="ARBA" id="ARBA00022679"/>
    </source>
</evidence>
<evidence type="ECO:0000313" key="16">
    <source>
        <dbReference type="EMBL" id="QUH23775.1"/>
    </source>
</evidence>
<dbReference type="InterPro" id="IPR002192">
    <property type="entry name" value="PPDK_AMP/ATP-bd"/>
</dbReference>
<dbReference type="SUPFAM" id="SSF52009">
    <property type="entry name" value="Phosphohistidine domain"/>
    <property type="match status" value="1"/>
</dbReference>
<evidence type="ECO:0000259" key="14">
    <source>
        <dbReference type="Pfam" id="PF00391"/>
    </source>
</evidence>
<dbReference type="Pfam" id="PF01326">
    <property type="entry name" value="PPDK_N"/>
    <property type="match status" value="1"/>
</dbReference>
<keyword evidence="6" id="KW-0808">Transferase</keyword>
<comment type="cofactor">
    <cofactor evidence="1">
        <name>Mg(2+)</name>
        <dbReference type="ChEBI" id="CHEBI:18420"/>
    </cofactor>
</comment>
<dbReference type="Gene3D" id="3.30.1490.20">
    <property type="entry name" value="ATP-grasp fold, A domain"/>
    <property type="match status" value="1"/>
</dbReference>
<dbReference type="GO" id="GO:0046872">
    <property type="term" value="F:metal ion binding"/>
    <property type="evidence" value="ECO:0007669"/>
    <property type="project" value="UniProtKB-KW"/>
</dbReference>
<keyword evidence="17" id="KW-1185">Reference proteome</keyword>
<evidence type="ECO:0000256" key="2">
    <source>
        <dbReference type="ARBA" id="ARBA00002988"/>
    </source>
</evidence>
<feature type="domain" description="PEP-utilising enzyme mobile" evidence="14">
    <location>
        <begin position="652"/>
        <end position="722"/>
    </location>
</feature>
<evidence type="ECO:0000256" key="1">
    <source>
        <dbReference type="ARBA" id="ARBA00001946"/>
    </source>
</evidence>
<proteinExistence type="inferred from homology"/>
<dbReference type="EC" id="2.7.9.2" evidence="5"/>
<dbReference type="InterPro" id="IPR006319">
    <property type="entry name" value="PEP_synth"/>
</dbReference>
<accession>A0A8T8K881</accession>
<dbReference type="GeneID" id="64820776"/>
<evidence type="ECO:0000256" key="5">
    <source>
        <dbReference type="ARBA" id="ARBA00011996"/>
    </source>
</evidence>
<dbReference type="SUPFAM" id="SSF56059">
    <property type="entry name" value="Glutathione synthetase ATP-binding domain-like"/>
    <property type="match status" value="1"/>
</dbReference>
<gene>
    <name evidence="16" type="ORF">HYG87_08385</name>
</gene>
<evidence type="ECO:0000256" key="8">
    <source>
        <dbReference type="ARBA" id="ARBA00022741"/>
    </source>
</evidence>
<protein>
    <recommendedName>
        <fullName evidence="5">pyruvate, water dikinase</fullName>
        <ecNumber evidence="5">2.7.9.2</ecNumber>
    </recommendedName>
    <alternativeName>
        <fullName evidence="12">Pyruvate, water dikinase</fullName>
    </alternativeName>
</protein>
<evidence type="ECO:0000256" key="13">
    <source>
        <dbReference type="ARBA" id="ARBA00047700"/>
    </source>
</evidence>
<feature type="domain" description="Pyruvate phosphate dikinase AMP/ATP-binding" evidence="15">
    <location>
        <begin position="20"/>
        <end position="300"/>
    </location>
</feature>
<evidence type="ECO:0000256" key="7">
    <source>
        <dbReference type="ARBA" id="ARBA00022723"/>
    </source>
</evidence>
<dbReference type="AlphaFoldDB" id="A0A8T8K881"/>
<dbReference type="InterPro" id="IPR036637">
    <property type="entry name" value="Phosphohistidine_dom_sf"/>
</dbReference>
<evidence type="ECO:0000313" key="17">
    <source>
        <dbReference type="Proteomes" id="UP000681041"/>
    </source>
</evidence>
<comment type="function">
    <text evidence="2">Catalyzes the phosphorylation of pyruvate to phosphoenolpyruvate.</text>
</comment>
<comment type="pathway">
    <text evidence="3">Carbohydrate biosynthesis; gluconeogenesis.</text>
</comment>
<comment type="catalytic activity">
    <reaction evidence="13">
        <text>pyruvate + ATP + H2O = phosphoenolpyruvate + AMP + phosphate + 2 H(+)</text>
        <dbReference type="Rhea" id="RHEA:11364"/>
        <dbReference type="ChEBI" id="CHEBI:15361"/>
        <dbReference type="ChEBI" id="CHEBI:15377"/>
        <dbReference type="ChEBI" id="CHEBI:15378"/>
        <dbReference type="ChEBI" id="CHEBI:30616"/>
        <dbReference type="ChEBI" id="CHEBI:43474"/>
        <dbReference type="ChEBI" id="CHEBI:58702"/>
        <dbReference type="ChEBI" id="CHEBI:456215"/>
        <dbReference type="EC" id="2.7.9.2"/>
    </reaction>
</comment>
<dbReference type="InterPro" id="IPR013815">
    <property type="entry name" value="ATP_grasp_subdomain_1"/>
</dbReference>
<keyword evidence="7" id="KW-0479">Metal-binding</keyword>
<dbReference type="KEGG" id="meme:HYG87_08385"/>
<dbReference type="Gene3D" id="3.30.470.20">
    <property type="entry name" value="ATP-grasp fold, B domain"/>
    <property type="match status" value="1"/>
</dbReference>
<dbReference type="Pfam" id="PF00391">
    <property type="entry name" value="PEP-utilizers"/>
    <property type="match status" value="1"/>
</dbReference>